<dbReference type="GO" id="GO:0015297">
    <property type="term" value="F:antiporter activity"/>
    <property type="evidence" value="ECO:0007669"/>
    <property type="project" value="InterPro"/>
</dbReference>
<dbReference type="InterPro" id="IPR038770">
    <property type="entry name" value="Na+/solute_symporter_sf"/>
</dbReference>
<accession>A0A061GR25</accession>
<dbReference type="GO" id="GO:0006813">
    <property type="term" value="P:potassium ion transport"/>
    <property type="evidence" value="ECO:0007669"/>
    <property type="project" value="UniProtKB-KW"/>
</dbReference>
<dbReference type="Pfam" id="PF00999">
    <property type="entry name" value="Na_H_Exchanger"/>
    <property type="match status" value="1"/>
</dbReference>
<comment type="similarity">
    <text evidence="9">Belongs to the monovalent cation:proton antiporter 2 (CPA2) transporter (TC 2.A.37) family. CHX (TC 2.A.37.4) subfamily.</text>
</comment>
<evidence type="ECO:0000256" key="9">
    <source>
        <dbReference type="ARBA" id="ARBA00038341"/>
    </source>
</evidence>
<keyword evidence="8 10" id="KW-0472">Membrane</keyword>
<evidence type="ECO:0000256" key="3">
    <source>
        <dbReference type="ARBA" id="ARBA00022538"/>
    </source>
</evidence>
<dbReference type="GO" id="GO:0006885">
    <property type="term" value="P:regulation of pH"/>
    <property type="evidence" value="ECO:0000318"/>
    <property type="project" value="GO_Central"/>
</dbReference>
<reference evidence="12 13" key="1">
    <citation type="journal article" date="2013" name="Genome Biol.">
        <title>The genome sequence of the most widely cultivated cacao type and its use to identify candidate genes regulating pod color.</title>
        <authorList>
            <person name="Motamayor J.C."/>
            <person name="Mockaitis K."/>
            <person name="Schmutz J."/>
            <person name="Haiminen N."/>
            <person name="Iii D.L."/>
            <person name="Cornejo O."/>
            <person name="Findley S.D."/>
            <person name="Zheng P."/>
            <person name="Utro F."/>
            <person name="Royaert S."/>
            <person name="Saski C."/>
            <person name="Jenkins J."/>
            <person name="Podicheti R."/>
            <person name="Zhao M."/>
            <person name="Scheffler B.E."/>
            <person name="Stack J.C."/>
            <person name="Feltus F.A."/>
            <person name="Mustiga G.M."/>
            <person name="Amores F."/>
            <person name="Phillips W."/>
            <person name="Marelli J.P."/>
            <person name="May G.D."/>
            <person name="Shapiro H."/>
            <person name="Ma J."/>
            <person name="Bustamante C.D."/>
            <person name="Schnell R.J."/>
            <person name="Main D."/>
            <person name="Gilbert D."/>
            <person name="Parida L."/>
            <person name="Kuhn D.N."/>
        </authorList>
    </citation>
    <scope>NUCLEOTIDE SEQUENCE [LARGE SCALE GENOMIC DNA]</scope>
    <source>
        <strain evidence="13">cv. Matina 1-6</strain>
    </source>
</reference>
<evidence type="ECO:0000256" key="1">
    <source>
        <dbReference type="ARBA" id="ARBA00004141"/>
    </source>
</evidence>
<evidence type="ECO:0000256" key="5">
    <source>
        <dbReference type="ARBA" id="ARBA00022958"/>
    </source>
</evidence>
<organism evidence="12 13">
    <name type="scientific">Theobroma cacao</name>
    <name type="common">Cacao</name>
    <name type="synonym">Cocoa</name>
    <dbReference type="NCBI Taxonomy" id="3641"/>
    <lineage>
        <taxon>Eukaryota</taxon>
        <taxon>Viridiplantae</taxon>
        <taxon>Streptophyta</taxon>
        <taxon>Embryophyta</taxon>
        <taxon>Tracheophyta</taxon>
        <taxon>Spermatophyta</taxon>
        <taxon>Magnoliopsida</taxon>
        <taxon>eudicotyledons</taxon>
        <taxon>Gunneridae</taxon>
        <taxon>Pentapetalae</taxon>
        <taxon>rosids</taxon>
        <taxon>malvids</taxon>
        <taxon>Malvales</taxon>
        <taxon>Malvaceae</taxon>
        <taxon>Byttnerioideae</taxon>
        <taxon>Theobroma</taxon>
    </lineage>
</organism>
<evidence type="ECO:0000256" key="10">
    <source>
        <dbReference type="SAM" id="Phobius"/>
    </source>
</evidence>
<dbReference type="Proteomes" id="UP000026915">
    <property type="component" value="Chromosome 9"/>
</dbReference>
<keyword evidence="4 10" id="KW-0812">Transmembrane</keyword>
<name>A0A061GR25_THECC</name>
<feature type="transmembrane region" description="Helical" evidence="10">
    <location>
        <begin position="22"/>
        <end position="44"/>
    </location>
</feature>
<dbReference type="GO" id="GO:0016020">
    <property type="term" value="C:membrane"/>
    <property type="evidence" value="ECO:0007669"/>
    <property type="project" value="UniProtKB-SubCell"/>
</dbReference>
<dbReference type="OMA" id="ETHIVFI"/>
<feature type="transmembrane region" description="Helical" evidence="10">
    <location>
        <begin position="149"/>
        <end position="169"/>
    </location>
</feature>
<feature type="transmembrane region" description="Helical" evidence="10">
    <location>
        <begin position="175"/>
        <end position="194"/>
    </location>
</feature>
<feature type="domain" description="Cation/H+ exchanger transmembrane" evidence="11">
    <location>
        <begin position="7"/>
        <end position="131"/>
    </location>
</feature>
<keyword evidence="5" id="KW-0630">Potassium</keyword>
<evidence type="ECO:0000313" key="13">
    <source>
        <dbReference type="Proteomes" id="UP000026915"/>
    </source>
</evidence>
<keyword evidence="7" id="KW-0406">Ion transport</keyword>
<dbReference type="HOGENOM" id="CLU_640000_0_0_1"/>
<dbReference type="GO" id="GO:0098662">
    <property type="term" value="P:inorganic cation transmembrane transport"/>
    <property type="evidence" value="ECO:0000318"/>
    <property type="project" value="GO_Central"/>
</dbReference>
<dbReference type="AlphaFoldDB" id="A0A061GR25"/>
<dbReference type="InParanoid" id="A0A061GR25"/>
<dbReference type="Gramene" id="EOY31602">
    <property type="protein sequence ID" value="EOY31602"/>
    <property type="gene ID" value="TCM_038569"/>
</dbReference>
<keyword evidence="6 10" id="KW-1133">Transmembrane helix</keyword>
<evidence type="ECO:0000313" key="12">
    <source>
        <dbReference type="EMBL" id="EOY31602.1"/>
    </source>
</evidence>
<dbReference type="EMBL" id="CM001887">
    <property type="protein sequence ID" value="EOY31602.1"/>
    <property type="molecule type" value="Genomic_DNA"/>
</dbReference>
<dbReference type="InterPro" id="IPR006153">
    <property type="entry name" value="Cation/H_exchanger_TM"/>
</dbReference>
<gene>
    <name evidence="12" type="ORF">TCM_038569</name>
</gene>
<dbReference type="PANTHER" id="PTHR32468">
    <property type="entry name" value="CATION/H + ANTIPORTER"/>
    <property type="match status" value="1"/>
</dbReference>
<keyword evidence="13" id="KW-1185">Reference proteome</keyword>
<feature type="transmembrane region" description="Helical" evidence="10">
    <location>
        <begin position="106"/>
        <end position="128"/>
    </location>
</feature>
<keyword evidence="3" id="KW-0633">Potassium transport</keyword>
<comment type="subcellular location">
    <subcellularLocation>
        <location evidence="1">Membrane</location>
        <topology evidence="1">Multi-pass membrane protein</topology>
    </subcellularLocation>
</comment>
<evidence type="ECO:0000256" key="6">
    <source>
        <dbReference type="ARBA" id="ARBA00022989"/>
    </source>
</evidence>
<evidence type="ECO:0000256" key="8">
    <source>
        <dbReference type="ARBA" id="ARBA00023136"/>
    </source>
</evidence>
<dbReference type="PANTHER" id="PTHR32468:SF17">
    <property type="entry name" value="CATION_H(+) ANTIPORTER 4"/>
    <property type="match status" value="1"/>
</dbReference>
<proteinExistence type="inferred from homology"/>
<keyword evidence="2" id="KW-0813">Transport</keyword>
<dbReference type="Gene3D" id="1.20.1530.20">
    <property type="match status" value="1"/>
</dbReference>
<feature type="transmembrane region" description="Helical" evidence="10">
    <location>
        <begin position="56"/>
        <end position="86"/>
    </location>
</feature>
<sequence>MNLSQCVKVAQEKSATLLLKDFGLAIAFILLVVFVLRLTMKWMVKLTPKGGQLKDVFLYVVVLGFMSSPRMTGIFNIFLLFGPFILGLVVPDGPPLGSALVEKLDPVVSGLFLPLFASTYGIRIDLSYLKESISLALPLSCKMPVRDSLALAFIMITKGIVEMGLYSFLNDNMDTFAFVSIIIVLLASIVPVLVKSLYDPSRKYVGYHKRSIMHSKLNEELESPIAIDVLHLIKLISPPNLMYDDICNLAPDKLTSFMLLPFHRRWYINRSIESEDQAIGSLNCSILERAPCSIGILVEGRRHLKCSNSRDTSSSESSSYSISVVFLGGKDDREAVVLGKRISQDQRVSLTVIHLKATNRLGAILADSDRMLDDEMLRGVKESGYISLKEWSEFQEIGIIGDLLSSADFGGNYSVLIVQQQLRTTYVRT</sequence>
<dbReference type="GO" id="GO:0012505">
    <property type="term" value="C:endomembrane system"/>
    <property type="evidence" value="ECO:0000318"/>
    <property type="project" value="GO_Central"/>
</dbReference>
<evidence type="ECO:0000256" key="7">
    <source>
        <dbReference type="ARBA" id="ARBA00023065"/>
    </source>
</evidence>
<dbReference type="GO" id="GO:1902600">
    <property type="term" value="P:proton transmembrane transport"/>
    <property type="evidence" value="ECO:0007669"/>
    <property type="project" value="InterPro"/>
</dbReference>
<protein>
    <submittedName>
        <fullName evidence="12">Monovalent cation:proton antiporter, putative</fullName>
    </submittedName>
</protein>
<evidence type="ECO:0000256" key="4">
    <source>
        <dbReference type="ARBA" id="ARBA00022692"/>
    </source>
</evidence>
<dbReference type="eggNOG" id="KOG1650">
    <property type="taxonomic scope" value="Eukaryota"/>
</dbReference>
<evidence type="ECO:0000256" key="2">
    <source>
        <dbReference type="ARBA" id="ARBA00022448"/>
    </source>
</evidence>
<evidence type="ECO:0000259" key="11">
    <source>
        <dbReference type="Pfam" id="PF00999"/>
    </source>
</evidence>
<dbReference type="InterPro" id="IPR050794">
    <property type="entry name" value="CPA2_transporter"/>
</dbReference>